<evidence type="ECO:0000313" key="3">
    <source>
        <dbReference type="WBParaSite" id="SCUD_0000181101-mRNA-1"/>
    </source>
</evidence>
<evidence type="ECO:0000313" key="1">
    <source>
        <dbReference type="EMBL" id="VDO70144.1"/>
    </source>
</evidence>
<dbReference type="Proteomes" id="UP000279833">
    <property type="component" value="Unassembled WGS sequence"/>
</dbReference>
<name>A0A183JGJ0_9TREM</name>
<gene>
    <name evidence="1" type="ORF">SCUD_LOCUS1812</name>
</gene>
<proteinExistence type="predicted"/>
<dbReference type="WBParaSite" id="SCUD_0000181101-mRNA-1">
    <property type="protein sequence ID" value="SCUD_0000181101-mRNA-1"/>
    <property type="gene ID" value="SCUD_0000181101"/>
</dbReference>
<accession>A0A183JGJ0</accession>
<dbReference type="EMBL" id="UZAK01001561">
    <property type="protein sequence ID" value="VDO70144.1"/>
    <property type="molecule type" value="Genomic_DNA"/>
</dbReference>
<keyword evidence="2" id="KW-1185">Reference proteome</keyword>
<dbReference type="STRING" id="6186.A0A183JGJ0"/>
<dbReference type="AlphaFoldDB" id="A0A183JGJ0"/>
<evidence type="ECO:0000313" key="2">
    <source>
        <dbReference type="Proteomes" id="UP000279833"/>
    </source>
</evidence>
<organism evidence="3">
    <name type="scientific">Schistosoma curassoni</name>
    <dbReference type="NCBI Taxonomy" id="6186"/>
    <lineage>
        <taxon>Eukaryota</taxon>
        <taxon>Metazoa</taxon>
        <taxon>Spiralia</taxon>
        <taxon>Lophotrochozoa</taxon>
        <taxon>Platyhelminthes</taxon>
        <taxon>Trematoda</taxon>
        <taxon>Digenea</taxon>
        <taxon>Strigeidida</taxon>
        <taxon>Schistosomatoidea</taxon>
        <taxon>Schistosomatidae</taxon>
        <taxon>Schistosoma</taxon>
    </lineage>
</organism>
<reference evidence="3" key="1">
    <citation type="submission" date="2016-06" db="UniProtKB">
        <authorList>
            <consortium name="WormBaseParasite"/>
        </authorList>
    </citation>
    <scope>IDENTIFICATION</scope>
</reference>
<sequence>MTSIIQPSTQSSSFLSLSFEPHVRSKVLPLLSPQQIHRSKNTRHVINCNHLCHKSSADGNLLNNMTHPHVVKHHLSCKPEATPTNIPKTLLLSPPLPIRRRPCDSLTSHRCSRGSTSRSLSSDHCERSKLCETQEIFINRGKT</sequence>
<protein>
    <submittedName>
        <fullName evidence="3">Ovule protein</fullName>
    </submittedName>
</protein>
<reference evidence="1 2" key="2">
    <citation type="submission" date="2018-11" db="EMBL/GenBank/DDBJ databases">
        <authorList>
            <consortium name="Pathogen Informatics"/>
        </authorList>
    </citation>
    <scope>NUCLEOTIDE SEQUENCE [LARGE SCALE GENOMIC DNA]</scope>
    <source>
        <strain evidence="1">Dakar</strain>
        <strain evidence="2">Dakar, Senegal</strain>
    </source>
</reference>